<accession>A0A2J8BCD4</accession>
<dbReference type="RefSeq" id="WP_102888899.1">
    <property type="nucleotide sequence ID" value="NZ_NFMF01000001.1"/>
</dbReference>
<keyword evidence="6 7" id="KW-0472">Membrane</keyword>
<name>A0A2J8BCD4_9FIRM</name>
<dbReference type="Proteomes" id="UP000242958">
    <property type="component" value="Unassembled WGS sequence"/>
</dbReference>
<comment type="similarity">
    <text evidence="2">Belongs to the acyltransferase 3 family.</text>
</comment>
<evidence type="ECO:0000256" key="4">
    <source>
        <dbReference type="ARBA" id="ARBA00022692"/>
    </source>
</evidence>
<dbReference type="GO" id="GO:0005886">
    <property type="term" value="C:plasma membrane"/>
    <property type="evidence" value="ECO:0007669"/>
    <property type="project" value="UniProtKB-SubCell"/>
</dbReference>
<feature type="transmembrane region" description="Helical" evidence="7">
    <location>
        <begin position="332"/>
        <end position="352"/>
    </location>
</feature>
<dbReference type="AlphaFoldDB" id="A0A2J8BCD4"/>
<keyword evidence="4 7" id="KW-0812">Transmembrane</keyword>
<evidence type="ECO:0000256" key="2">
    <source>
        <dbReference type="ARBA" id="ARBA00007400"/>
    </source>
</evidence>
<comment type="subcellular location">
    <subcellularLocation>
        <location evidence="1">Cell membrane</location>
        <topology evidence="1">Multi-pass membrane protein</topology>
    </subcellularLocation>
</comment>
<evidence type="ECO:0000256" key="7">
    <source>
        <dbReference type="SAM" id="Phobius"/>
    </source>
</evidence>
<sequence length="367" mass="43287">MSKRFVYSINNMRGLCMLGVIAIHIGSIALTNPYPNIWLIGILEILSRYSVPAFFFLSAFGLFYNHPLTQSFSYLEYIKKRLKTVLIPYLAWSLFYLLYTATISHQVQLLYPLAILKSLWYGLGMYHLYFLVILLWFYLLMPVWRYLLTYINQYPRFIMPLLFISNVLFNYYSSYIWITPAHSFWHDAIAYRLNYLIFHYLFIFLFGAFVATYWQIVLHWLHQHGKLLCFAQLVTTVGMISAYLGVMHAWHYDPLSAVFTIHQLSPIGMCYTVSTLLFCLYIWECHTFPSFWHTFFQRLGDASYPIYLIHPLFLSMGTGLLNHYHIIPSTRYILLLYVSITLLSYIYASILGKISLPSFLRLCLQGK</sequence>
<feature type="transmembrane region" description="Helical" evidence="7">
    <location>
        <begin position="157"/>
        <end position="177"/>
    </location>
</feature>
<feature type="transmembrane region" description="Helical" evidence="7">
    <location>
        <begin position="127"/>
        <end position="148"/>
    </location>
</feature>
<dbReference type="GO" id="GO:0016413">
    <property type="term" value="F:O-acetyltransferase activity"/>
    <property type="evidence" value="ECO:0007669"/>
    <property type="project" value="TreeGrafter"/>
</dbReference>
<dbReference type="InterPro" id="IPR002656">
    <property type="entry name" value="Acyl_transf_3_dom"/>
</dbReference>
<keyword evidence="3" id="KW-1003">Cell membrane</keyword>
<evidence type="ECO:0000313" key="9">
    <source>
        <dbReference type="EMBL" id="PNH22406.1"/>
    </source>
</evidence>
<evidence type="ECO:0000256" key="1">
    <source>
        <dbReference type="ARBA" id="ARBA00004651"/>
    </source>
</evidence>
<feature type="transmembrane region" description="Helical" evidence="7">
    <location>
        <begin position="304"/>
        <end position="326"/>
    </location>
</feature>
<reference evidence="9 10" key="1">
    <citation type="submission" date="2017-05" db="EMBL/GenBank/DDBJ databases">
        <authorList>
            <person name="Song R."/>
            <person name="Chenine A.L."/>
            <person name="Ruprecht R.M."/>
        </authorList>
    </citation>
    <scope>NUCLEOTIDE SEQUENCE [LARGE SCALE GENOMIC DNA]</scope>
    <source>
        <strain evidence="9 10">KA00229</strain>
    </source>
</reference>
<feature type="transmembrane region" description="Helical" evidence="7">
    <location>
        <begin position="197"/>
        <end position="216"/>
    </location>
</feature>
<dbReference type="PANTHER" id="PTHR40074">
    <property type="entry name" value="O-ACETYLTRANSFERASE WECH"/>
    <property type="match status" value="1"/>
</dbReference>
<dbReference type="EMBL" id="NFMF01000001">
    <property type="protein sequence ID" value="PNH22406.1"/>
    <property type="molecule type" value="Genomic_DNA"/>
</dbReference>
<feature type="domain" description="Acyltransferase 3" evidence="8">
    <location>
        <begin position="7"/>
        <end position="347"/>
    </location>
</feature>
<keyword evidence="9" id="KW-0808">Transferase</keyword>
<evidence type="ECO:0000256" key="3">
    <source>
        <dbReference type="ARBA" id="ARBA00022475"/>
    </source>
</evidence>
<keyword evidence="5 7" id="KW-1133">Transmembrane helix</keyword>
<protein>
    <submittedName>
        <fullName evidence="9">Acyltransferase</fullName>
    </submittedName>
</protein>
<feature type="transmembrane region" description="Helical" evidence="7">
    <location>
        <begin position="264"/>
        <end position="283"/>
    </location>
</feature>
<dbReference type="GO" id="GO:0009246">
    <property type="term" value="P:enterobacterial common antigen biosynthetic process"/>
    <property type="evidence" value="ECO:0007669"/>
    <property type="project" value="TreeGrafter"/>
</dbReference>
<feature type="transmembrane region" description="Helical" evidence="7">
    <location>
        <begin position="228"/>
        <end position="252"/>
    </location>
</feature>
<evidence type="ECO:0000256" key="6">
    <source>
        <dbReference type="ARBA" id="ARBA00023136"/>
    </source>
</evidence>
<dbReference type="Pfam" id="PF01757">
    <property type="entry name" value="Acyl_transf_3"/>
    <property type="match status" value="1"/>
</dbReference>
<comment type="caution">
    <text evidence="9">The sequence shown here is derived from an EMBL/GenBank/DDBJ whole genome shotgun (WGS) entry which is preliminary data.</text>
</comment>
<feature type="transmembrane region" description="Helical" evidence="7">
    <location>
        <begin position="37"/>
        <end position="64"/>
    </location>
</feature>
<evidence type="ECO:0000313" key="10">
    <source>
        <dbReference type="Proteomes" id="UP000242958"/>
    </source>
</evidence>
<keyword evidence="9" id="KW-0012">Acyltransferase</keyword>
<feature type="transmembrane region" description="Helical" evidence="7">
    <location>
        <begin position="12"/>
        <end position="31"/>
    </location>
</feature>
<organism evidence="9 10">
    <name type="scientific">Megasphaera hutchinsoni</name>
    <dbReference type="NCBI Taxonomy" id="1588748"/>
    <lineage>
        <taxon>Bacteria</taxon>
        <taxon>Bacillati</taxon>
        <taxon>Bacillota</taxon>
        <taxon>Negativicutes</taxon>
        <taxon>Veillonellales</taxon>
        <taxon>Veillonellaceae</taxon>
        <taxon>Megasphaera</taxon>
    </lineage>
</organism>
<feature type="transmembrane region" description="Helical" evidence="7">
    <location>
        <begin position="85"/>
        <end position="107"/>
    </location>
</feature>
<proteinExistence type="inferred from homology"/>
<gene>
    <name evidence="9" type="ORF">CAL30_00095</name>
</gene>
<evidence type="ECO:0000259" key="8">
    <source>
        <dbReference type="Pfam" id="PF01757"/>
    </source>
</evidence>
<evidence type="ECO:0000256" key="5">
    <source>
        <dbReference type="ARBA" id="ARBA00022989"/>
    </source>
</evidence>
<dbReference type="PANTHER" id="PTHR40074:SF2">
    <property type="entry name" value="O-ACETYLTRANSFERASE WECH"/>
    <property type="match status" value="1"/>
</dbReference>